<feature type="signal peptide" evidence="1">
    <location>
        <begin position="1"/>
        <end position="22"/>
    </location>
</feature>
<dbReference type="InterPro" id="IPR008966">
    <property type="entry name" value="Adhesion_dom_sf"/>
</dbReference>
<protein>
    <submittedName>
        <fullName evidence="3">Fimbrial protein</fullName>
    </submittedName>
</protein>
<dbReference type="InterPro" id="IPR050263">
    <property type="entry name" value="Bact_Fimbrial_Adh_Pro"/>
</dbReference>
<dbReference type="Gene3D" id="2.60.40.1090">
    <property type="entry name" value="Fimbrial-type adhesion domain"/>
    <property type="match status" value="1"/>
</dbReference>
<dbReference type="RefSeq" id="WP_064582486.1">
    <property type="nucleotide sequence ID" value="NZ_CP015878.1"/>
</dbReference>
<evidence type="ECO:0000256" key="1">
    <source>
        <dbReference type="SAM" id="SignalP"/>
    </source>
</evidence>
<evidence type="ECO:0000313" key="3">
    <source>
        <dbReference type="EMBL" id="ANI14145.1"/>
    </source>
</evidence>
<dbReference type="GO" id="GO:0043709">
    <property type="term" value="P:cell adhesion involved in single-species biofilm formation"/>
    <property type="evidence" value="ECO:0007669"/>
    <property type="project" value="TreeGrafter"/>
</dbReference>
<feature type="chain" id="PRO_5008391523" evidence="1">
    <location>
        <begin position="23"/>
        <end position="196"/>
    </location>
</feature>
<dbReference type="InterPro" id="IPR036937">
    <property type="entry name" value="Adhesion_dom_fimbrial_sf"/>
</dbReference>
<gene>
    <name evidence="3" type="ORF">A9C11_09215</name>
</gene>
<dbReference type="GO" id="GO:0009289">
    <property type="term" value="C:pilus"/>
    <property type="evidence" value="ECO:0007669"/>
    <property type="project" value="InterPro"/>
</dbReference>
<dbReference type="Proteomes" id="UP000077748">
    <property type="component" value="Chromosome"/>
</dbReference>
<dbReference type="EMBL" id="CP015878">
    <property type="protein sequence ID" value="ANI14145.1"/>
    <property type="molecule type" value="Genomic_DNA"/>
</dbReference>
<keyword evidence="1" id="KW-0732">Signal</keyword>
<sequence length="196" mass="19611">MKPFKLLLLTSATCLMANHVLAADGTINFTGEITAASCVASAGAGSSVGGSKGKQIIDVNLGKVSMDALGGSAEAGLAAGTAINLKLDCGNTAAGLTTVKFGFDPLSGSGVDPKNNNLLKITGSASGVGIGMFDADSHLINLSANESYAAPLSKTGDGEEAQYSATLNMRASYVANGDELKPGTANGTLPFTLTYE</sequence>
<reference evidence="3 4" key="1">
    <citation type="submission" date="2016-05" db="EMBL/GenBank/DDBJ databases">
        <title>Genome Sequence of Pseudomonas citronellolis Strain SJTE-3, an Estrogens and Persistent Organic Pollutants degradation strain.</title>
        <authorList>
            <person name="Liang R."/>
        </authorList>
    </citation>
    <scope>NUCLEOTIDE SEQUENCE [LARGE SCALE GENOMIC DNA]</scope>
    <source>
        <strain evidence="3 4">SJTE-3</strain>
    </source>
</reference>
<dbReference type="SUPFAM" id="SSF49401">
    <property type="entry name" value="Bacterial adhesins"/>
    <property type="match status" value="1"/>
</dbReference>
<organism evidence="3 4">
    <name type="scientific">Pseudomonas citronellolis</name>
    <dbReference type="NCBI Taxonomy" id="53408"/>
    <lineage>
        <taxon>Bacteria</taxon>
        <taxon>Pseudomonadati</taxon>
        <taxon>Pseudomonadota</taxon>
        <taxon>Gammaproteobacteria</taxon>
        <taxon>Pseudomonadales</taxon>
        <taxon>Pseudomonadaceae</taxon>
        <taxon>Pseudomonas</taxon>
    </lineage>
</organism>
<dbReference type="InterPro" id="IPR000259">
    <property type="entry name" value="Adhesion_dom_fimbrial"/>
</dbReference>
<dbReference type="PANTHER" id="PTHR33420">
    <property type="entry name" value="FIMBRIAL SUBUNIT ELFA-RELATED"/>
    <property type="match status" value="1"/>
</dbReference>
<evidence type="ECO:0000259" key="2">
    <source>
        <dbReference type="Pfam" id="PF00419"/>
    </source>
</evidence>
<dbReference type="PANTHER" id="PTHR33420:SF26">
    <property type="entry name" value="FIMBRIAL SUBUNIT"/>
    <property type="match status" value="1"/>
</dbReference>
<name>A0A1A9K994_9PSED</name>
<dbReference type="Pfam" id="PF00419">
    <property type="entry name" value="Fimbrial"/>
    <property type="match status" value="1"/>
</dbReference>
<evidence type="ECO:0000313" key="4">
    <source>
        <dbReference type="Proteomes" id="UP000077748"/>
    </source>
</evidence>
<dbReference type="AlphaFoldDB" id="A0A1A9K994"/>
<feature type="domain" description="Fimbrial-type adhesion" evidence="2">
    <location>
        <begin position="27"/>
        <end position="195"/>
    </location>
</feature>
<proteinExistence type="predicted"/>
<accession>A0A1A9K994</accession>